<evidence type="ECO:0000256" key="1">
    <source>
        <dbReference type="SAM" id="Phobius"/>
    </source>
</evidence>
<evidence type="ECO:0000313" key="3">
    <source>
        <dbReference type="Proteomes" id="UP000215914"/>
    </source>
</evidence>
<accession>A0A251UVA3</accession>
<gene>
    <name evidence="2" type="ORF">HannXRQ_Chr04g0094741</name>
</gene>
<name>A0A251UVA3_HELAN</name>
<proteinExistence type="predicted"/>
<keyword evidence="1" id="KW-0812">Transmembrane</keyword>
<dbReference type="Proteomes" id="UP000215914">
    <property type="component" value="Chromosome 4"/>
</dbReference>
<keyword evidence="1" id="KW-1133">Transmembrane helix</keyword>
<keyword evidence="3" id="KW-1185">Reference proteome</keyword>
<feature type="transmembrane region" description="Helical" evidence="1">
    <location>
        <begin position="54"/>
        <end position="74"/>
    </location>
</feature>
<keyword evidence="1" id="KW-0472">Membrane</keyword>
<sequence length="75" mass="9116">MGIIKADYFLWIKTRAGYADLEWDKWRSFNFSNFPIILGLCRRKGMMWHFHQKTMSLLINFSRFLIFFSSLVLFL</sequence>
<organism evidence="2 3">
    <name type="scientific">Helianthus annuus</name>
    <name type="common">Common sunflower</name>
    <dbReference type="NCBI Taxonomy" id="4232"/>
    <lineage>
        <taxon>Eukaryota</taxon>
        <taxon>Viridiplantae</taxon>
        <taxon>Streptophyta</taxon>
        <taxon>Embryophyta</taxon>
        <taxon>Tracheophyta</taxon>
        <taxon>Spermatophyta</taxon>
        <taxon>Magnoliopsida</taxon>
        <taxon>eudicotyledons</taxon>
        <taxon>Gunneridae</taxon>
        <taxon>Pentapetalae</taxon>
        <taxon>asterids</taxon>
        <taxon>campanulids</taxon>
        <taxon>Asterales</taxon>
        <taxon>Asteraceae</taxon>
        <taxon>Asteroideae</taxon>
        <taxon>Heliantheae alliance</taxon>
        <taxon>Heliantheae</taxon>
        <taxon>Helianthus</taxon>
    </lineage>
</organism>
<dbReference type="EMBL" id="CM007893">
    <property type="protein sequence ID" value="OTG26953.1"/>
    <property type="molecule type" value="Genomic_DNA"/>
</dbReference>
<protein>
    <submittedName>
        <fullName evidence="2">Uncharacterized protein</fullName>
    </submittedName>
</protein>
<dbReference type="AlphaFoldDB" id="A0A251UVA3"/>
<dbReference type="InParanoid" id="A0A251UVA3"/>
<reference evidence="3" key="1">
    <citation type="journal article" date="2017" name="Nature">
        <title>The sunflower genome provides insights into oil metabolism, flowering and Asterid evolution.</title>
        <authorList>
            <person name="Badouin H."/>
            <person name="Gouzy J."/>
            <person name="Grassa C.J."/>
            <person name="Murat F."/>
            <person name="Staton S.E."/>
            <person name="Cottret L."/>
            <person name="Lelandais-Briere C."/>
            <person name="Owens G.L."/>
            <person name="Carrere S."/>
            <person name="Mayjonade B."/>
            <person name="Legrand L."/>
            <person name="Gill N."/>
            <person name="Kane N.C."/>
            <person name="Bowers J.E."/>
            <person name="Hubner S."/>
            <person name="Bellec A."/>
            <person name="Berard A."/>
            <person name="Berges H."/>
            <person name="Blanchet N."/>
            <person name="Boniface M.C."/>
            <person name="Brunel D."/>
            <person name="Catrice O."/>
            <person name="Chaidir N."/>
            <person name="Claudel C."/>
            <person name="Donnadieu C."/>
            <person name="Faraut T."/>
            <person name="Fievet G."/>
            <person name="Helmstetter N."/>
            <person name="King M."/>
            <person name="Knapp S.J."/>
            <person name="Lai Z."/>
            <person name="Le Paslier M.C."/>
            <person name="Lippi Y."/>
            <person name="Lorenzon L."/>
            <person name="Mandel J.R."/>
            <person name="Marage G."/>
            <person name="Marchand G."/>
            <person name="Marquand E."/>
            <person name="Bret-Mestries E."/>
            <person name="Morien E."/>
            <person name="Nambeesan S."/>
            <person name="Nguyen T."/>
            <person name="Pegot-Espagnet P."/>
            <person name="Pouilly N."/>
            <person name="Raftis F."/>
            <person name="Sallet E."/>
            <person name="Schiex T."/>
            <person name="Thomas J."/>
            <person name="Vandecasteele C."/>
            <person name="Vares D."/>
            <person name="Vear F."/>
            <person name="Vautrin S."/>
            <person name="Crespi M."/>
            <person name="Mangin B."/>
            <person name="Burke J.M."/>
            <person name="Salse J."/>
            <person name="Munos S."/>
            <person name="Vincourt P."/>
            <person name="Rieseberg L.H."/>
            <person name="Langlade N.B."/>
        </authorList>
    </citation>
    <scope>NUCLEOTIDE SEQUENCE [LARGE SCALE GENOMIC DNA]</scope>
    <source>
        <strain evidence="3">cv. SF193</strain>
    </source>
</reference>
<evidence type="ECO:0000313" key="2">
    <source>
        <dbReference type="EMBL" id="OTG26953.1"/>
    </source>
</evidence>